<dbReference type="EMBL" id="BAAACP010000002">
    <property type="protein sequence ID" value="GAA0861724.1"/>
    <property type="molecule type" value="Genomic_DNA"/>
</dbReference>
<dbReference type="RefSeq" id="WP_346041630.1">
    <property type="nucleotide sequence ID" value="NZ_BAAACP010000002.1"/>
</dbReference>
<accession>A0ABN1LXR0</accession>
<gene>
    <name evidence="1" type="ORF">GCM10008917_04220</name>
</gene>
<comment type="caution">
    <text evidence="1">The sequence shown here is derived from an EMBL/GenBank/DDBJ whole genome shotgun (WGS) entry which is preliminary data.</text>
</comment>
<evidence type="ECO:0000313" key="1">
    <source>
        <dbReference type="EMBL" id="GAA0861724.1"/>
    </source>
</evidence>
<reference evidence="1 2" key="1">
    <citation type="journal article" date="2019" name="Int. J. Syst. Evol. Microbiol.">
        <title>The Global Catalogue of Microorganisms (GCM) 10K type strain sequencing project: providing services to taxonomists for standard genome sequencing and annotation.</title>
        <authorList>
            <consortium name="The Broad Institute Genomics Platform"/>
            <consortium name="The Broad Institute Genome Sequencing Center for Infectious Disease"/>
            <person name="Wu L."/>
            <person name="Ma J."/>
        </authorList>
    </citation>
    <scope>NUCLEOTIDE SEQUENCE [LARGE SCALE GENOMIC DNA]</scope>
    <source>
        <strain evidence="1 2">JCM 6486</strain>
    </source>
</reference>
<sequence length="95" mass="11239">MTKQELIKIFKDAIDTKQEYIGVAIEMPNGAIEIIINLNNNFKDKINYYKDKYDDELRMKNCPNIKIVNAYASNRFETLEDMLIFEVEYSETTRC</sequence>
<name>A0ABN1LXR0_9FIRM</name>
<proteinExistence type="predicted"/>
<protein>
    <submittedName>
        <fullName evidence="1">Uncharacterized protein</fullName>
    </submittedName>
</protein>
<evidence type="ECO:0000313" key="2">
    <source>
        <dbReference type="Proteomes" id="UP001400965"/>
    </source>
</evidence>
<dbReference type="Proteomes" id="UP001400965">
    <property type="component" value="Unassembled WGS sequence"/>
</dbReference>
<keyword evidence="2" id="KW-1185">Reference proteome</keyword>
<organism evidence="1 2">
    <name type="scientific">Paraclostridium tenue</name>
    <dbReference type="NCBI Taxonomy" id="1737"/>
    <lineage>
        <taxon>Bacteria</taxon>
        <taxon>Bacillati</taxon>
        <taxon>Bacillota</taxon>
        <taxon>Clostridia</taxon>
        <taxon>Peptostreptococcales</taxon>
        <taxon>Peptostreptococcaceae</taxon>
        <taxon>Paraclostridium</taxon>
    </lineage>
</organism>